<name>G0ZAJ2_9ADEN</name>
<protein>
    <submittedName>
        <fullName evidence="2">E3-CR1-alpha</fullName>
    </submittedName>
</protein>
<evidence type="ECO:0000313" key="2">
    <source>
        <dbReference type="EMBL" id="AEK98463.1"/>
    </source>
</evidence>
<evidence type="ECO:0000313" key="3">
    <source>
        <dbReference type="Proteomes" id="UP000121920"/>
    </source>
</evidence>
<sequence>MKSCLSVCVLSSILLLALSSELINLNCTEQPATRGDLFYNANGSLIVFLQCPNHSSLSYPIHWSYNFSVPVANFTPAVNATRQPPLLAHQGWNETVANGVESVIVLENPPEGVYCCLSNLTVCSCWNFTDFNRTLEGFSTTTTLATTTTSVETTSTAVATTTATVDLPLPEGAQEGQDFYFVEERETHLQLDSKFWTGLTLGLVLFVSLVLLCLVEYRRNQVGDSYTTQEPLLHTV</sequence>
<reference evidence="2 3" key="1">
    <citation type="journal article" date="2011" name="PLoS Pathog.">
        <title>Cross-species transmission of a novel adenovirus associated with a fulminant pneumonia outbreak in a new world monkey colony.</title>
        <authorList>
            <person name="Chen E.C."/>
            <person name="Yagi S."/>
            <person name="Kelly K.R."/>
            <person name="Mendoza S.P."/>
            <person name="Maninger N."/>
            <person name="Rosenthal A."/>
            <person name="Spinner A."/>
            <person name="Bales K.L."/>
            <person name="Schnurr D.P."/>
            <person name="Lerche N.W."/>
            <person name="Chiu C.Y."/>
        </authorList>
    </citation>
    <scope>NUCLEOTIDE SEQUENCE [LARGE SCALE GENOMIC DNA]</scope>
</reference>
<evidence type="ECO:0000256" key="1">
    <source>
        <dbReference type="SAM" id="Phobius"/>
    </source>
</evidence>
<dbReference type="KEGG" id="vg:15486135"/>
<dbReference type="RefSeq" id="YP_007518330.1">
    <property type="nucleotide sequence ID" value="NC_020487.1"/>
</dbReference>
<organism evidence="2 3">
    <name type="scientific">titi monkey adenovirus 1</name>
    <dbReference type="NCBI Taxonomy" id="3123084"/>
    <lineage>
        <taxon>Viruses</taxon>
        <taxon>Varidnaviria</taxon>
        <taxon>Bamfordvirae</taxon>
        <taxon>Preplasmiviricota</taxon>
        <taxon>Polisuviricotina</taxon>
        <taxon>Pharingeaviricetes</taxon>
        <taxon>Rowavirales</taxon>
        <taxon>Adenoviridae</taxon>
        <taxon>Mastadenovirus</taxon>
        <taxon>Mastadenovirus simuli</taxon>
        <taxon>Platyrrhini mastadenovirus A</taxon>
    </lineage>
</organism>
<keyword evidence="1" id="KW-0812">Transmembrane</keyword>
<dbReference type="GeneID" id="15486135"/>
<dbReference type="Proteomes" id="UP000121920">
    <property type="component" value="Segment"/>
</dbReference>
<keyword evidence="3" id="KW-1185">Reference proteome</keyword>
<keyword evidence="1" id="KW-1133">Transmembrane helix</keyword>
<accession>G0ZAJ2</accession>
<proteinExistence type="predicted"/>
<feature type="transmembrane region" description="Helical" evidence="1">
    <location>
        <begin position="195"/>
        <end position="215"/>
    </location>
</feature>
<dbReference type="EMBL" id="HQ913600">
    <property type="protein sequence ID" value="AEK98463.1"/>
    <property type="molecule type" value="Genomic_DNA"/>
</dbReference>
<keyword evidence="1" id="KW-0472">Membrane</keyword>